<dbReference type="GO" id="GO:0003677">
    <property type="term" value="F:DNA binding"/>
    <property type="evidence" value="ECO:0007669"/>
    <property type="project" value="UniProtKB-UniRule"/>
</dbReference>
<dbReference type="AlphaFoldDB" id="A0A2U3KUU5"/>
<dbReference type="PROSITE" id="PS51900">
    <property type="entry name" value="CB"/>
    <property type="match status" value="1"/>
</dbReference>
<evidence type="ECO:0000256" key="5">
    <source>
        <dbReference type="ARBA" id="ARBA00023172"/>
    </source>
</evidence>
<sequence length="308" mass="35508">MELPNKFVRWMDKDQGYDPKTTKMYERMTRKFLEWLNKEGETITHFSDLNAGSVRNYRNYLIIDRGLKASSVNKSLQSIRVMCEWARQNGDIDSNPARKIPYIEEAMLAPKSLDIRQSAELRTLINIKPLRTQVIVELGLSAGLRVSESVCIRINDITFERGKAYIRVRFGKGGKYRTVPASKHLATLLKLYNENHQEKDDFLLVNEDGSQMSIRMIQKIMAQLKKTLDYPITYHILRHTFCSDLLNSGAKLTDVAVMAGHIRKNGMPNIMTTARYVLSRPDQLMAAVQQMEKWRRKNQSTNADSFKG</sequence>
<dbReference type="GO" id="GO:0006310">
    <property type="term" value="P:DNA recombination"/>
    <property type="evidence" value="ECO:0007669"/>
    <property type="project" value="UniProtKB-KW"/>
</dbReference>
<evidence type="ECO:0000259" key="7">
    <source>
        <dbReference type="PROSITE" id="PS51898"/>
    </source>
</evidence>
<evidence type="ECO:0000256" key="4">
    <source>
        <dbReference type="ARBA" id="ARBA00023125"/>
    </source>
</evidence>
<dbReference type="PANTHER" id="PTHR30349">
    <property type="entry name" value="PHAGE INTEGRASE-RELATED"/>
    <property type="match status" value="1"/>
</dbReference>
<dbReference type="GO" id="GO:0015074">
    <property type="term" value="P:DNA integration"/>
    <property type="evidence" value="ECO:0007669"/>
    <property type="project" value="InterPro"/>
</dbReference>
<keyword evidence="4 6" id="KW-0238">DNA-binding</keyword>
<dbReference type="InterPro" id="IPR011010">
    <property type="entry name" value="DNA_brk_join_enz"/>
</dbReference>
<proteinExistence type="inferred from homology"/>
<keyword evidence="5" id="KW-0233">DNA recombination</keyword>
<dbReference type="InterPro" id="IPR004107">
    <property type="entry name" value="Integrase_SAM-like_N"/>
</dbReference>
<feature type="domain" description="Tyr recombinase" evidence="7">
    <location>
        <begin position="108"/>
        <end position="289"/>
    </location>
</feature>
<evidence type="ECO:0000256" key="3">
    <source>
        <dbReference type="ARBA" id="ARBA00022908"/>
    </source>
</evidence>
<dbReference type="Proteomes" id="UP000238916">
    <property type="component" value="Unassembled WGS sequence"/>
</dbReference>
<dbReference type="InterPro" id="IPR050090">
    <property type="entry name" value="Tyrosine_recombinase_XerCD"/>
</dbReference>
<evidence type="ECO:0000313" key="9">
    <source>
        <dbReference type="EMBL" id="SPF43453.1"/>
    </source>
</evidence>
<reference evidence="10" key="1">
    <citation type="submission" date="2018-02" db="EMBL/GenBank/DDBJ databases">
        <authorList>
            <person name="Hausmann B."/>
        </authorList>
    </citation>
    <scope>NUCLEOTIDE SEQUENCE [LARGE SCALE GENOMIC DNA]</scope>
    <source>
        <strain evidence="10">Peat soil MAG SbF1</strain>
    </source>
</reference>
<dbReference type="SUPFAM" id="SSF56349">
    <property type="entry name" value="DNA breaking-rejoining enzymes"/>
    <property type="match status" value="1"/>
</dbReference>
<comment type="function">
    <text evidence="1">Site-specific tyrosine recombinase, which acts by catalyzing the cutting and rejoining of the recombining DNA molecules.</text>
</comment>
<protein>
    <submittedName>
        <fullName evidence="9">Site-specific recombinase XerD</fullName>
    </submittedName>
</protein>
<accession>A0A2U3KUU5</accession>
<organism evidence="9 10">
    <name type="scientific">Candidatus Desulfosporosinus infrequens</name>
    <dbReference type="NCBI Taxonomy" id="2043169"/>
    <lineage>
        <taxon>Bacteria</taxon>
        <taxon>Bacillati</taxon>
        <taxon>Bacillota</taxon>
        <taxon>Clostridia</taxon>
        <taxon>Eubacteriales</taxon>
        <taxon>Desulfitobacteriaceae</taxon>
        <taxon>Desulfosporosinus</taxon>
    </lineage>
</organism>
<name>A0A2U3KUU5_9FIRM</name>
<dbReference type="OrthoDB" id="184666at2"/>
<dbReference type="PROSITE" id="PS51898">
    <property type="entry name" value="TYR_RECOMBINASE"/>
    <property type="match status" value="1"/>
</dbReference>
<feature type="domain" description="Core-binding (CB)" evidence="8">
    <location>
        <begin position="1"/>
        <end position="87"/>
    </location>
</feature>
<dbReference type="InterPro" id="IPR010998">
    <property type="entry name" value="Integrase_recombinase_N"/>
</dbReference>
<evidence type="ECO:0000259" key="8">
    <source>
        <dbReference type="PROSITE" id="PS51900"/>
    </source>
</evidence>
<comment type="similarity">
    <text evidence="2">Belongs to the 'phage' integrase family.</text>
</comment>
<dbReference type="CDD" id="cd00397">
    <property type="entry name" value="DNA_BRE_C"/>
    <property type="match status" value="1"/>
</dbReference>
<dbReference type="PANTHER" id="PTHR30349:SF41">
    <property type="entry name" value="INTEGRASE_RECOMBINASE PROTEIN MJ0367-RELATED"/>
    <property type="match status" value="1"/>
</dbReference>
<dbReference type="EMBL" id="OMOF01000206">
    <property type="protein sequence ID" value="SPF43453.1"/>
    <property type="molecule type" value="Genomic_DNA"/>
</dbReference>
<dbReference type="Pfam" id="PF00589">
    <property type="entry name" value="Phage_integrase"/>
    <property type="match status" value="1"/>
</dbReference>
<dbReference type="Pfam" id="PF13495">
    <property type="entry name" value="Phage_int_SAM_4"/>
    <property type="match status" value="1"/>
</dbReference>
<evidence type="ECO:0000313" key="10">
    <source>
        <dbReference type="Proteomes" id="UP000238916"/>
    </source>
</evidence>
<evidence type="ECO:0000256" key="1">
    <source>
        <dbReference type="ARBA" id="ARBA00003283"/>
    </source>
</evidence>
<dbReference type="InterPro" id="IPR013762">
    <property type="entry name" value="Integrase-like_cat_sf"/>
</dbReference>
<evidence type="ECO:0000256" key="6">
    <source>
        <dbReference type="PROSITE-ProRule" id="PRU01248"/>
    </source>
</evidence>
<dbReference type="Gene3D" id="1.10.443.10">
    <property type="entry name" value="Intergrase catalytic core"/>
    <property type="match status" value="1"/>
</dbReference>
<dbReference type="InterPro" id="IPR044068">
    <property type="entry name" value="CB"/>
</dbReference>
<dbReference type="InterPro" id="IPR002104">
    <property type="entry name" value="Integrase_catalytic"/>
</dbReference>
<dbReference type="Gene3D" id="1.10.150.130">
    <property type="match status" value="1"/>
</dbReference>
<evidence type="ECO:0000256" key="2">
    <source>
        <dbReference type="ARBA" id="ARBA00008857"/>
    </source>
</evidence>
<keyword evidence="3" id="KW-0229">DNA integration</keyword>
<gene>
    <name evidence="9" type="ORF">SBF1_2840005</name>
</gene>